<dbReference type="GO" id="GO:0007200">
    <property type="term" value="P:phospholipase C-activating G protein-coupled receptor signaling pathway"/>
    <property type="evidence" value="ECO:0007669"/>
    <property type="project" value="InterPro"/>
</dbReference>
<dbReference type="Proteomes" id="UP000015104">
    <property type="component" value="Unassembled WGS sequence"/>
</dbReference>
<dbReference type="HOGENOM" id="CLU_1995495_0_0_1"/>
<protein>
    <submittedName>
        <fullName evidence="9">Uncharacterized protein</fullName>
    </submittedName>
</protein>
<name>T1JU41_TETUR</name>
<dbReference type="Pfam" id="PF00609">
    <property type="entry name" value="DAGK_acc"/>
    <property type="match status" value="1"/>
</dbReference>
<dbReference type="GO" id="GO:0008270">
    <property type="term" value="F:zinc ion binding"/>
    <property type="evidence" value="ECO:0007669"/>
    <property type="project" value="UniProtKB-KW"/>
</dbReference>
<evidence type="ECO:0000256" key="4">
    <source>
        <dbReference type="ARBA" id="ARBA00022777"/>
    </source>
</evidence>
<dbReference type="PANTHER" id="PTHR11255:SF54">
    <property type="entry name" value="DIACYLGLYCEROL KINASE THETA"/>
    <property type="match status" value="1"/>
</dbReference>
<reference evidence="9" key="2">
    <citation type="submission" date="2015-06" db="UniProtKB">
        <authorList>
            <consortium name="EnsemblMetazoa"/>
        </authorList>
    </citation>
    <scope>IDENTIFICATION</scope>
</reference>
<evidence type="ECO:0000313" key="9">
    <source>
        <dbReference type="EnsemblMetazoa" id="tetur01g16505.1"/>
    </source>
</evidence>
<evidence type="ECO:0000259" key="7">
    <source>
        <dbReference type="Pfam" id="PF00609"/>
    </source>
</evidence>
<dbReference type="eggNOG" id="KOG1169">
    <property type="taxonomic scope" value="Eukaryota"/>
</dbReference>
<keyword evidence="2" id="KW-0547">Nucleotide-binding</keyword>
<evidence type="ECO:0000256" key="5">
    <source>
        <dbReference type="ARBA" id="ARBA00022840"/>
    </source>
</evidence>
<proteinExistence type="predicted"/>
<accession>T1JU41</accession>
<dbReference type="AlphaFoldDB" id="T1JU41"/>
<keyword evidence="6" id="KW-0472">Membrane</keyword>
<keyword evidence="6" id="KW-0812">Transmembrane</keyword>
<keyword evidence="3" id="KW-0863">Zinc-finger</keyword>
<keyword evidence="1" id="KW-0808">Transferase</keyword>
<feature type="transmembrane region" description="Helical" evidence="6">
    <location>
        <begin position="6"/>
        <end position="28"/>
    </location>
</feature>
<dbReference type="PANTHER" id="PTHR11255">
    <property type="entry name" value="DIACYLGLYCEROL KINASE"/>
    <property type="match status" value="1"/>
</dbReference>
<dbReference type="GO" id="GO:0005524">
    <property type="term" value="F:ATP binding"/>
    <property type="evidence" value="ECO:0007669"/>
    <property type="project" value="UniProtKB-KW"/>
</dbReference>
<feature type="domain" description="Diacylglycerol kinase theta RNA-binding" evidence="8">
    <location>
        <begin position="30"/>
        <end position="75"/>
    </location>
</feature>
<reference evidence="10" key="1">
    <citation type="submission" date="2011-08" db="EMBL/GenBank/DDBJ databases">
        <authorList>
            <person name="Rombauts S."/>
        </authorList>
    </citation>
    <scope>NUCLEOTIDE SEQUENCE</scope>
    <source>
        <strain evidence="10">London</strain>
    </source>
</reference>
<evidence type="ECO:0000313" key="10">
    <source>
        <dbReference type="Proteomes" id="UP000015104"/>
    </source>
</evidence>
<evidence type="ECO:0000256" key="1">
    <source>
        <dbReference type="ARBA" id="ARBA00022679"/>
    </source>
</evidence>
<dbReference type="InterPro" id="IPR037607">
    <property type="entry name" value="DGK"/>
</dbReference>
<dbReference type="GO" id="GO:0004143">
    <property type="term" value="F:ATP-dependent diacylglycerol kinase activity"/>
    <property type="evidence" value="ECO:0007669"/>
    <property type="project" value="InterPro"/>
</dbReference>
<keyword evidence="10" id="KW-1185">Reference proteome</keyword>
<keyword evidence="5" id="KW-0067">ATP-binding</keyword>
<evidence type="ECO:0000259" key="8">
    <source>
        <dbReference type="Pfam" id="PF24099"/>
    </source>
</evidence>
<dbReference type="GO" id="GO:0016020">
    <property type="term" value="C:membrane"/>
    <property type="evidence" value="ECO:0007669"/>
    <property type="project" value="UniProtKB-SubCell"/>
</dbReference>
<sequence>MSVSNFGLKLLSNFLLIVSLFLITILAYKHRKIGPIYYEYGSLIITYDNVDIAVKAFYMLREASYDDKNLLVLLLSNILNAAIYVMNNYFGIVIDADLCFHNAREENPDKFNSRIHNKGVYVKMG</sequence>
<keyword evidence="3" id="KW-0479">Metal-binding</keyword>
<dbReference type="EnsemblMetazoa" id="tetur01g16505.1">
    <property type="protein sequence ID" value="tetur01g16505.1"/>
    <property type="gene ID" value="tetur01g16505"/>
</dbReference>
<dbReference type="EMBL" id="CAEY01000437">
    <property type="status" value="NOT_ANNOTATED_CDS"/>
    <property type="molecule type" value="Genomic_DNA"/>
</dbReference>
<dbReference type="Pfam" id="PF24099">
    <property type="entry name" value="RBD_DGKtheta"/>
    <property type="match status" value="1"/>
</dbReference>
<dbReference type="InterPro" id="IPR000756">
    <property type="entry name" value="Diacylglycerol_kin_accessory"/>
</dbReference>
<dbReference type="InterPro" id="IPR056392">
    <property type="entry name" value="DGKtheta_RBD"/>
</dbReference>
<keyword evidence="3" id="KW-0862">Zinc</keyword>
<evidence type="ECO:0000256" key="6">
    <source>
        <dbReference type="SAM" id="Phobius"/>
    </source>
</evidence>
<keyword evidence="6" id="KW-1133">Transmembrane helix</keyword>
<evidence type="ECO:0000256" key="2">
    <source>
        <dbReference type="ARBA" id="ARBA00022741"/>
    </source>
</evidence>
<keyword evidence="4" id="KW-0418">Kinase</keyword>
<feature type="domain" description="Diacylglycerol kinase accessory" evidence="7">
    <location>
        <begin position="85"/>
        <end position="125"/>
    </location>
</feature>
<evidence type="ECO:0000256" key="3">
    <source>
        <dbReference type="ARBA" id="ARBA00022771"/>
    </source>
</evidence>
<organism evidence="9 10">
    <name type="scientific">Tetranychus urticae</name>
    <name type="common">Two-spotted spider mite</name>
    <dbReference type="NCBI Taxonomy" id="32264"/>
    <lineage>
        <taxon>Eukaryota</taxon>
        <taxon>Metazoa</taxon>
        <taxon>Ecdysozoa</taxon>
        <taxon>Arthropoda</taxon>
        <taxon>Chelicerata</taxon>
        <taxon>Arachnida</taxon>
        <taxon>Acari</taxon>
        <taxon>Acariformes</taxon>
        <taxon>Trombidiformes</taxon>
        <taxon>Prostigmata</taxon>
        <taxon>Eleutherengona</taxon>
        <taxon>Raphignathae</taxon>
        <taxon>Tetranychoidea</taxon>
        <taxon>Tetranychidae</taxon>
        <taxon>Tetranychus</taxon>
    </lineage>
</organism>